<protein>
    <recommendedName>
        <fullName evidence="4">Secreted protein</fullName>
    </recommendedName>
</protein>
<keyword evidence="1" id="KW-0732">Signal</keyword>
<dbReference type="eggNOG" id="ENOG5032BES">
    <property type="taxonomic scope" value="Bacteria"/>
</dbReference>
<evidence type="ECO:0008006" key="4">
    <source>
        <dbReference type="Google" id="ProtNLM"/>
    </source>
</evidence>
<proteinExistence type="predicted"/>
<feature type="chain" id="PRO_5001933210" description="Secreted protein" evidence="1">
    <location>
        <begin position="30"/>
        <end position="152"/>
    </location>
</feature>
<gene>
    <name evidence="2" type="ORF">RHRU231_800082</name>
</gene>
<organism evidence="2 3">
    <name type="scientific">Rhodococcus ruber</name>
    <dbReference type="NCBI Taxonomy" id="1830"/>
    <lineage>
        <taxon>Bacteria</taxon>
        <taxon>Bacillati</taxon>
        <taxon>Actinomycetota</taxon>
        <taxon>Actinomycetes</taxon>
        <taxon>Mycobacteriales</taxon>
        <taxon>Nocardiaceae</taxon>
        <taxon>Rhodococcus</taxon>
    </lineage>
</organism>
<dbReference type="Proteomes" id="UP000042997">
    <property type="component" value="Unassembled WGS sequence"/>
</dbReference>
<dbReference type="EMBL" id="CCSD01000095">
    <property type="protein sequence ID" value="CDZ91155.1"/>
    <property type="molecule type" value="Genomic_DNA"/>
</dbReference>
<dbReference type="OrthoDB" id="4483137at2"/>
<evidence type="ECO:0000313" key="3">
    <source>
        <dbReference type="Proteomes" id="UP000042997"/>
    </source>
</evidence>
<name>A0A098BSH0_9NOCA</name>
<evidence type="ECO:0000256" key="1">
    <source>
        <dbReference type="SAM" id="SignalP"/>
    </source>
</evidence>
<sequence>MSAARTTRAILATAAPIAAAVLFAGSAGAAPPQSLGTALTFGCLNQGSLASITAVTAQAGPEASPGIPPGHVLFSTAPGLGPIPAAGQVSVAWLNQSTGQAGIVDLEGTYPNLAKVVNTGPGNVLTTVFGSVNLSSGPICNSTPAVGTVTVG</sequence>
<dbReference type="RefSeq" id="WP_003936332.1">
    <property type="nucleotide sequence ID" value="NZ_JAJNCM010000002.1"/>
</dbReference>
<evidence type="ECO:0000313" key="2">
    <source>
        <dbReference type="EMBL" id="CDZ91155.1"/>
    </source>
</evidence>
<feature type="signal peptide" evidence="1">
    <location>
        <begin position="1"/>
        <end position="29"/>
    </location>
</feature>
<accession>A0A098BSH0</accession>
<dbReference type="AlphaFoldDB" id="A0A098BSH0"/>
<reference evidence="2 3" key="1">
    <citation type="journal article" date="2014" name="Genome Announc.">
        <title>Draft Genome Sequence of Propane- and Butane-Oxidizing Actinobacterium Rhodococcus ruber IEGM 231.</title>
        <authorList>
            <person name="Ivshina I.B."/>
            <person name="Kuyukina M.S."/>
            <person name="Krivoruchko A.V."/>
            <person name="Barbe V."/>
            <person name="Fischer C."/>
        </authorList>
    </citation>
    <scope>NUCLEOTIDE SEQUENCE [LARGE SCALE GENOMIC DNA]</scope>
</reference>